<feature type="transmembrane region" description="Helical" evidence="1">
    <location>
        <begin position="6"/>
        <end position="26"/>
    </location>
</feature>
<reference evidence="2 3" key="1">
    <citation type="submission" date="2020-02" db="EMBL/GenBank/DDBJ databases">
        <title>Draft genome sequence of Lactococcus sp. Hs30E4-3.</title>
        <authorList>
            <person name="Noda S."/>
            <person name="Yuki M."/>
            <person name="Ohkuma M."/>
        </authorList>
    </citation>
    <scope>NUCLEOTIDE SEQUENCE [LARGE SCALE GENOMIC DNA]</scope>
    <source>
        <strain evidence="2 3">Hs30E4-3</strain>
    </source>
</reference>
<evidence type="ECO:0000313" key="3">
    <source>
        <dbReference type="Proteomes" id="UP000480303"/>
    </source>
</evidence>
<dbReference type="Proteomes" id="UP000480303">
    <property type="component" value="Unassembled WGS sequence"/>
</dbReference>
<dbReference type="InterPro" id="IPR018672">
    <property type="entry name" value="DUF2140"/>
</dbReference>
<proteinExistence type="predicted"/>
<dbReference type="AlphaFoldDB" id="A0A6A0BBA7"/>
<comment type="caution">
    <text evidence="2">The sequence shown here is derived from an EMBL/GenBank/DDBJ whole genome shotgun (WGS) entry which is preliminary data.</text>
</comment>
<dbReference type="Pfam" id="PF09911">
    <property type="entry name" value="DUF2140"/>
    <property type="match status" value="1"/>
</dbReference>
<sequence length="190" mass="21683">MKNKLWKYLFMLLLALNIAFIGVIGFQVTKSRDQKVLDNIAVIEGTHKVAAITTDTEQLNSLINNYLETFQTKDMSYKFYLSQKAVFEGSYKFFGTEIPLYVYLEPYALKNGTVELKVTSFSIGTLNLPISEVLKFVSNKIDLPDFVAVHAEEEEIVVNLTQLEIAKNTYVQADKIDLKNGQFTFNLMQK</sequence>
<evidence type="ECO:0000313" key="2">
    <source>
        <dbReference type="EMBL" id="GFH41741.1"/>
    </source>
</evidence>
<evidence type="ECO:0000256" key="1">
    <source>
        <dbReference type="SAM" id="Phobius"/>
    </source>
</evidence>
<evidence type="ECO:0008006" key="4">
    <source>
        <dbReference type="Google" id="ProtNLM"/>
    </source>
</evidence>
<organism evidence="2 3">
    <name type="scientific">Pseudolactococcus hodotermopsidis</name>
    <dbReference type="NCBI Taxonomy" id="2709157"/>
    <lineage>
        <taxon>Bacteria</taxon>
        <taxon>Bacillati</taxon>
        <taxon>Bacillota</taxon>
        <taxon>Bacilli</taxon>
        <taxon>Lactobacillales</taxon>
        <taxon>Streptococcaceae</taxon>
        <taxon>Pseudolactococcus</taxon>
    </lineage>
</organism>
<keyword evidence="3" id="KW-1185">Reference proteome</keyword>
<protein>
    <recommendedName>
        <fullName evidence="4">DUF2140 domain-containing protein</fullName>
    </recommendedName>
</protein>
<dbReference type="RefSeq" id="WP_172207452.1">
    <property type="nucleotide sequence ID" value="NZ_BLLI01000004.1"/>
</dbReference>
<keyword evidence="1" id="KW-1133">Transmembrane helix</keyword>
<name>A0A6A0BBA7_9LACT</name>
<keyword evidence="1" id="KW-0472">Membrane</keyword>
<dbReference type="EMBL" id="BLLI01000004">
    <property type="protein sequence ID" value="GFH41741.1"/>
    <property type="molecule type" value="Genomic_DNA"/>
</dbReference>
<gene>
    <name evidence="2" type="primary">yfaA</name>
    <name evidence="2" type="ORF">Hs30E_02920</name>
</gene>
<accession>A0A6A0BBA7</accession>
<keyword evidence="1" id="KW-0812">Transmembrane</keyword>